<evidence type="ECO:0000256" key="7">
    <source>
        <dbReference type="ARBA" id="ARBA00023136"/>
    </source>
</evidence>
<keyword evidence="3" id="KW-0813">Transport</keyword>
<feature type="transmembrane region" description="Helical" evidence="8">
    <location>
        <begin position="201"/>
        <end position="219"/>
    </location>
</feature>
<feature type="transmembrane region" description="Helical" evidence="8">
    <location>
        <begin position="122"/>
        <end position="139"/>
    </location>
</feature>
<feature type="transmembrane region" description="Helical" evidence="8">
    <location>
        <begin position="178"/>
        <end position="195"/>
    </location>
</feature>
<proteinExistence type="inferred from homology"/>
<comment type="subcellular location">
    <subcellularLocation>
        <location evidence="1">Cell membrane</location>
        <topology evidence="1">Multi-pass membrane protein</topology>
    </subcellularLocation>
</comment>
<dbReference type="PANTHER" id="PTHR36122">
    <property type="entry name" value="NICOTINAMIDE RIBOSIDE TRANSPORTER PNUC"/>
    <property type="match status" value="1"/>
</dbReference>
<dbReference type="PANTHER" id="PTHR36122:SF2">
    <property type="entry name" value="NICOTINAMIDE RIBOSIDE TRANSPORTER PNUC"/>
    <property type="match status" value="1"/>
</dbReference>
<evidence type="ECO:0000256" key="8">
    <source>
        <dbReference type="SAM" id="Phobius"/>
    </source>
</evidence>
<evidence type="ECO:0000256" key="1">
    <source>
        <dbReference type="ARBA" id="ARBA00004651"/>
    </source>
</evidence>
<accession>A0ABT4BFR2</accession>
<comment type="similarity">
    <text evidence="2">Belongs to the nicotinamide ribonucleoside (NR) uptake permease (TC 4.B.1) family.</text>
</comment>
<organism evidence="9 10">
    <name type="scientific">Paractinoplanes pyxinae</name>
    <dbReference type="NCBI Taxonomy" id="2997416"/>
    <lineage>
        <taxon>Bacteria</taxon>
        <taxon>Bacillati</taxon>
        <taxon>Actinomycetota</taxon>
        <taxon>Actinomycetes</taxon>
        <taxon>Micromonosporales</taxon>
        <taxon>Micromonosporaceae</taxon>
        <taxon>Paractinoplanes</taxon>
    </lineage>
</organism>
<dbReference type="InterPro" id="IPR006419">
    <property type="entry name" value="NMN_transpt_PnuC"/>
</dbReference>
<feature type="transmembrane region" description="Helical" evidence="8">
    <location>
        <begin position="47"/>
        <end position="65"/>
    </location>
</feature>
<dbReference type="Pfam" id="PF04973">
    <property type="entry name" value="NMN_transporter"/>
    <property type="match status" value="1"/>
</dbReference>
<keyword evidence="6 8" id="KW-1133">Transmembrane helix</keyword>
<reference evidence="9" key="1">
    <citation type="submission" date="2022-11" db="EMBL/GenBank/DDBJ databases">
        <authorList>
            <person name="Somphong A."/>
            <person name="Phongsopitanun W."/>
        </authorList>
    </citation>
    <scope>NUCLEOTIDE SEQUENCE</scope>
    <source>
        <strain evidence="9">Pm04-4</strain>
    </source>
</reference>
<dbReference type="Proteomes" id="UP001151002">
    <property type="component" value="Unassembled WGS sequence"/>
</dbReference>
<evidence type="ECO:0000313" key="9">
    <source>
        <dbReference type="EMBL" id="MCY1145387.1"/>
    </source>
</evidence>
<protein>
    <submittedName>
        <fullName evidence="9">Nicotinamide mononucleotide transporter family protein</fullName>
    </submittedName>
</protein>
<gene>
    <name evidence="9" type="ORF">OWR29_45925</name>
</gene>
<keyword evidence="5 8" id="KW-0812">Transmembrane</keyword>
<evidence type="ECO:0000313" key="10">
    <source>
        <dbReference type="Proteomes" id="UP001151002"/>
    </source>
</evidence>
<evidence type="ECO:0000256" key="4">
    <source>
        <dbReference type="ARBA" id="ARBA00022475"/>
    </source>
</evidence>
<evidence type="ECO:0000256" key="6">
    <source>
        <dbReference type="ARBA" id="ARBA00022989"/>
    </source>
</evidence>
<comment type="caution">
    <text evidence="9">The sequence shown here is derived from an EMBL/GenBank/DDBJ whole genome shotgun (WGS) entry which is preliminary data.</text>
</comment>
<dbReference type="RefSeq" id="WP_267570000.1">
    <property type="nucleotide sequence ID" value="NZ_JAPNTZ010000025.1"/>
</dbReference>
<feature type="transmembrane region" description="Helical" evidence="8">
    <location>
        <begin position="77"/>
        <end position="96"/>
    </location>
</feature>
<name>A0ABT4BFR2_9ACTN</name>
<keyword evidence="7 8" id="KW-0472">Membrane</keyword>
<keyword evidence="4" id="KW-1003">Cell membrane</keyword>
<evidence type="ECO:0000256" key="3">
    <source>
        <dbReference type="ARBA" id="ARBA00022448"/>
    </source>
</evidence>
<dbReference type="EMBL" id="JAPNTZ010000025">
    <property type="protein sequence ID" value="MCY1145387.1"/>
    <property type="molecule type" value="Genomic_DNA"/>
</dbReference>
<feature type="transmembrane region" description="Helical" evidence="8">
    <location>
        <begin position="151"/>
        <end position="171"/>
    </location>
</feature>
<sequence length="244" mass="27374">MHWLDQLLSGFYTAKWQVTADQAIYYREIVGNAFGLGSALFGMRRSVWAWPVGIVGNVLLFTVFAGQAIGNDQGTPLFGQAARQVFFVIASVYGWWRWSQNRKRSSAGVAVHPHWATAQQRVVYGGLALFAVVLCFYVFRAVGAGFPVPWWYYLADSWIFVGSMLATYALARGWVEFWLCWIAVDLVGVPELLHFRYYPSAILYGVYAVFVIWGFVVWLRISRAEPGPPAERAAPPAQTSAVNS</sequence>
<keyword evidence="10" id="KW-1185">Reference proteome</keyword>
<evidence type="ECO:0000256" key="2">
    <source>
        <dbReference type="ARBA" id="ARBA00006669"/>
    </source>
</evidence>
<evidence type="ECO:0000256" key="5">
    <source>
        <dbReference type="ARBA" id="ARBA00022692"/>
    </source>
</evidence>